<dbReference type="NCBIfam" id="TIGR03560">
    <property type="entry name" value="F420_Rv1855c"/>
    <property type="match status" value="1"/>
</dbReference>
<dbReference type="Proteomes" id="UP000482800">
    <property type="component" value="Unassembled WGS sequence"/>
</dbReference>
<organism evidence="6 7">
    <name type="scientific">Phytohabitans houttuyneae</name>
    <dbReference type="NCBI Taxonomy" id="1076126"/>
    <lineage>
        <taxon>Bacteria</taxon>
        <taxon>Bacillati</taxon>
        <taxon>Actinomycetota</taxon>
        <taxon>Actinomycetes</taxon>
        <taxon>Micromonosporales</taxon>
        <taxon>Micromonosporaceae</taxon>
    </lineage>
</organism>
<gene>
    <name evidence="6" type="ORF">Phou_038310</name>
</gene>
<sequence>MVSVSFSIFLPTGFGHEFAQVTDPVEAFESVVRVAQAADPLGYHTLWAPDHLVTIPPSQDFVFEAWSVITALARETSQVRLGQLVTGNGYRNPALQAKLASTVDVISHGRFSFGIGAGWYEPDYVGYGYDFGTAGDRLRKLGEAVQVIQQLWSEKEATFEGRYYRVRGAINQPKGVQAPHIPLMIAGGGEKVTLRLVAEYADACNMMESPDGLARKYAILRRHCDELGRDYDSIRRTATTLCIIRDSDDEARALVPPGIEFAYPGDVASYGLVGTVETVRERIAAFAAAGVQELIIGFEDGTSVEQIERFAAEFIG</sequence>
<dbReference type="InterPro" id="IPR036661">
    <property type="entry name" value="Luciferase-like_sf"/>
</dbReference>
<feature type="domain" description="Luciferase-like" evidence="5">
    <location>
        <begin position="6"/>
        <end position="255"/>
    </location>
</feature>
<evidence type="ECO:0000256" key="2">
    <source>
        <dbReference type="ARBA" id="ARBA00022643"/>
    </source>
</evidence>
<dbReference type="InterPro" id="IPR050172">
    <property type="entry name" value="SsuD_RutA_monooxygenase"/>
</dbReference>
<evidence type="ECO:0000256" key="1">
    <source>
        <dbReference type="ARBA" id="ARBA00022630"/>
    </source>
</evidence>
<keyword evidence="2" id="KW-0288">FMN</keyword>
<dbReference type="RefSeq" id="WP_173057177.1">
    <property type="nucleotide sequence ID" value="NZ_BAABGO010000001.1"/>
</dbReference>
<keyword evidence="3" id="KW-0560">Oxidoreductase</keyword>
<dbReference type="Pfam" id="PF00296">
    <property type="entry name" value="Bac_luciferase"/>
    <property type="match status" value="1"/>
</dbReference>
<evidence type="ECO:0000256" key="3">
    <source>
        <dbReference type="ARBA" id="ARBA00023002"/>
    </source>
</evidence>
<name>A0A6V8KB19_9ACTN</name>
<dbReference type="GO" id="GO:0046306">
    <property type="term" value="P:alkanesulfonate catabolic process"/>
    <property type="evidence" value="ECO:0007669"/>
    <property type="project" value="TreeGrafter"/>
</dbReference>
<evidence type="ECO:0000313" key="7">
    <source>
        <dbReference type="Proteomes" id="UP000482800"/>
    </source>
</evidence>
<dbReference type="PANTHER" id="PTHR42847">
    <property type="entry name" value="ALKANESULFONATE MONOOXYGENASE"/>
    <property type="match status" value="1"/>
</dbReference>
<dbReference type="InterPro" id="IPR011251">
    <property type="entry name" value="Luciferase-like_dom"/>
</dbReference>
<comment type="caution">
    <text evidence="6">The sequence shown here is derived from an EMBL/GenBank/DDBJ whole genome shotgun (WGS) entry which is preliminary data.</text>
</comment>
<dbReference type="Gene3D" id="3.20.20.30">
    <property type="entry name" value="Luciferase-like domain"/>
    <property type="match status" value="1"/>
</dbReference>
<keyword evidence="4" id="KW-0503">Monooxygenase</keyword>
<dbReference type="InterPro" id="IPR019952">
    <property type="entry name" value="F420_OxRdatse_Rv1855c_pred"/>
</dbReference>
<evidence type="ECO:0000259" key="5">
    <source>
        <dbReference type="Pfam" id="PF00296"/>
    </source>
</evidence>
<reference evidence="6 7" key="1">
    <citation type="submission" date="2020-03" db="EMBL/GenBank/DDBJ databases">
        <title>Whole genome shotgun sequence of Phytohabitans houttuyneae NBRC 108639.</title>
        <authorList>
            <person name="Komaki H."/>
            <person name="Tamura T."/>
        </authorList>
    </citation>
    <scope>NUCLEOTIDE SEQUENCE [LARGE SCALE GENOMIC DNA]</scope>
    <source>
        <strain evidence="6 7">NBRC 108639</strain>
    </source>
</reference>
<keyword evidence="1" id="KW-0285">Flavoprotein</keyword>
<dbReference type="PANTHER" id="PTHR42847:SF8">
    <property type="entry name" value="CONSERVED PROTEIN"/>
    <property type="match status" value="1"/>
</dbReference>
<dbReference type="GO" id="GO:0008726">
    <property type="term" value="F:alkanesulfonate monooxygenase activity"/>
    <property type="evidence" value="ECO:0007669"/>
    <property type="project" value="TreeGrafter"/>
</dbReference>
<dbReference type="EMBL" id="BLPF01000001">
    <property type="protein sequence ID" value="GFJ79651.1"/>
    <property type="molecule type" value="Genomic_DNA"/>
</dbReference>
<reference evidence="6 7" key="2">
    <citation type="submission" date="2020-03" db="EMBL/GenBank/DDBJ databases">
        <authorList>
            <person name="Ichikawa N."/>
            <person name="Kimura A."/>
            <person name="Kitahashi Y."/>
            <person name="Uohara A."/>
        </authorList>
    </citation>
    <scope>NUCLEOTIDE SEQUENCE [LARGE SCALE GENOMIC DNA]</scope>
    <source>
        <strain evidence="6 7">NBRC 108639</strain>
    </source>
</reference>
<proteinExistence type="predicted"/>
<evidence type="ECO:0000256" key="4">
    <source>
        <dbReference type="ARBA" id="ARBA00023033"/>
    </source>
</evidence>
<protein>
    <submittedName>
        <fullName evidence="6">LLM class F420-dependent oxidoreductase</fullName>
    </submittedName>
</protein>
<dbReference type="AlphaFoldDB" id="A0A6V8KB19"/>
<evidence type="ECO:0000313" key="6">
    <source>
        <dbReference type="EMBL" id="GFJ79651.1"/>
    </source>
</evidence>
<accession>A0A6V8KB19</accession>
<dbReference type="SUPFAM" id="SSF51679">
    <property type="entry name" value="Bacterial luciferase-like"/>
    <property type="match status" value="1"/>
</dbReference>
<keyword evidence="7" id="KW-1185">Reference proteome</keyword>